<dbReference type="Proteomes" id="UP000235347">
    <property type="component" value="Unassembled WGS sequence"/>
</dbReference>
<reference evidence="1 2" key="1">
    <citation type="submission" date="2018-01" db="EMBL/GenBank/DDBJ databases">
        <title>Whole genome analyses suggest that Burkholderia sensu lato contains two further novel genera in the rhizoxinica-symbiotica group Mycetohabitans gen. nov., and Trinickia gen. nov.: implications for the evolution of diazotrophy and nodulation in the Burkholderiaceae.</title>
        <authorList>
            <person name="Estrada-de los Santos P."/>
            <person name="Palmer M."/>
            <person name="Chavez-Ramirez B."/>
            <person name="Beukes C."/>
            <person name="Steenkamp E.T."/>
            <person name="Hirsch A.M."/>
            <person name="Manyaka P."/>
            <person name="Maluk M."/>
            <person name="Lafos M."/>
            <person name="Crook M."/>
            <person name="Gross E."/>
            <person name="Simon M.F."/>
            <person name="Bueno dos Reis Junior F."/>
            <person name="Poole P.S."/>
            <person name="Venter S.N."/>
            <person name="James E.K."/>
        </authorList>
    </citation>
    <scope>NUCLEOTIDE SEQUENCE [LARGE SCALE GENOMIC DNA]</scope>
    <source>
        <strain evidence="1 2">GP25-8</strain>
    </source>
</reference>
<evidence type="ECO:0000313" key="2">
    <source>
        <dbReference type="Proteomes" id="UP000235347"/>
    </source>
</evidence>
<dbReference type="EMBL" id="PNYB01000010">
    <property type="protein sequence ID" value="PMS24408.1"/>
    <property type="molecule type" value="Genomic_DNA"/>
</dbReference>
<evidence type="ECO:0000313" key="1">
    <source>
        <dbReference type="EMBL" id="PMS24408.1"/>
    </source>
</evidence>
<protein>
    <recommendedName>
        <fullName evidence="3">GNAT family N-acetyltransferase</fullName>
    </recommendedName>
</protein>
<gene>
    <name evidence="1" type="ORF">C0Z19_14180</name>
</gene>
<proteinExistence type="predicted"/>
<organism evidence="1 2">
    <name type="scientific">Trinickia soli</name>
    <dbReference type="NCBI Taxonomy" id="380675"/>
    <lineage>
        <taxon>Bacteria</taxon>
        <taxon>Pseudomonadati</taxon>
        <taxon>Pseudomonadota</taxon>
        <taxon>Betaproteobacteria</taxon>
        <taxon>Burkholderiales</taxon>
        <taxon>Burkholderiaceae</taxon>
        <taxon>Trinickia</taxon>
    </lineage>
</organism>
<comment type="caution">
    <text evidence="1">The sequence shown here is derived from an EMBL/GenBank/DDBJ whole genome shotgun (WGS) entry which is preliminary data.</text>
</comment>
<dbReference type="AlphaFoldDB" id="A0A2N7W4T8"/>
<name>A0A2N7W4T8_9BURK</name>
<evidence type="ECO:0008006" key="3">
    <source>
        <dbReference type="Google" id="ProtNLM"/>
    </source>
</evidence>
<dbReference type="Gene3D" id="3.40.630.30">
    <property type="match status" value="1"/>
</dbReference>
<keyword evidence="2" id="KW-1185">Reference proteome</keyword>
<accession>A0A2N7W4T8</accession>
<sequence>MDRALRFFAPPSAPARLASAVRAQARLLTPGDLSALLELEHEKWNAVQAASRAQLLARIEAHPELAIGAFCVHTGKLLASLFLKPVPDDFDRNADTWQACVAAAPLSDSRSLFGISLSSRDAAGVDALFAFFWPRALARGWRYIYLGSPVPGLRAWRRHHPHGNVEDYVYRRQGGRPLDPQLRYYHRRGFTKIVGVKRDYFPHERSLDYGVLLRCTVPLSLLAPVWRRLPAAWITGVTHTFASFL</sequence>